<dbReference type="EMBL" id="FMSV02000437">
    <property type="protein sequence ID" value="SEH06130.1"/>
    <property type="molecule type" value="Genomic_DNA"/>
</dbReference>
<organism evidence="2 3">
    <name type="scientific">Candidatus Venteria ishoeyi</name>
    <dbReference type="NCBI Taxonomy" id="1899563"/>
    <lineage>
        <taxon>Bacteria</taxon>
        <taxon>Pseudomonadati</taxon>
        <taxon>Pseudomonadota</taxon>
        <taxon>Gammaproteobacteria</taxon>
        <taxon>Thiotrichales</taxon>
        <taxon>Thiotrichaceae</taxon>
        <taxon>Venteria</taxon>
    </lineage>
</organism>
<name>A0A1H6F7M3_9GAMM</name>
<proteinExistence type="predicted"/>
<reference evidence="2 3" key="1">
    <citation type="submission" date="2016-10" db="EMBL/GenBank/DDBJ databases">
        <authorList>
            <person name="de Groot N.N."/>
        </authorList>
    </citation>
    <scope>NUCLEOTIDE SEQUENCE [LARGE SCALE GENOMIC DNA]</scope>
    <source>
        <strain evidence="2">MBHS1</strain>
    </source>
</reference>
<feature type="region of interest" description="Disordered" evidence="1">
    <location>
        <begin position="279"/>
        <end position="299"/>
    </location>
</feature>
<sequence length="299" mass="34715">MIIGLLDPALFSLIEPQKVPQRINLIIQICRIHHIKLTPISEYWDKLWSDLAKPLEKRLHPKDKRALQALRQLSDNSNVQLPHLEIQAGKVWRRGFEQLFGTKFFSNSWEEPMMRAVLRALNAQHDVIILTQNIPKRNLCQYTSKNCTLDKITRWVLHVQPKGMGHRQILCVHHLRNLQEKWTCRFDWRLPTVSDGAKYPFCPPERWWLVDTKAYGTVESKPAWLDVFDNGWARPNIPDGAGHHWDVFIKSNQLQKKVGLNQINVAAFDISQDEGLPGTIHHTPRKKQGKLTGTGWKCD</sequence>
<evidence type="ECO:0000313" key="2">
    <source>
        <dbReference type="EMBL" id="SEH06130.1"/>
    </source>
</evidence>
<protein>
    <submittedName>
        <fullName evidence="2">Uncharacterized protein</fullName>
    </submittedName>
</protein>
<evidence type="ECO:0000313" key="3">
    <source>
        <dbReference type="Proteomes" id="UP000236724"/>
    </source>
</evidence>
<dbReference type="AlphaFoldDB" id="A0A1H6F7M3"/>
<keyword evidence="3" id="KW-1185">Reference proteome</keyword>
<dbReference type="OrthoDB" id="9968661at2"/>
<dbReference type="Proteomes" id="UP000236724">
    <property type="component" value="Unassembled WGS sequence"/>
</dbReference>
<evidence type="ECO:0000256" key="1">
    <source>
        <dbReference type="SAM" id="MobiDB-lite"/>
    </source>
</evidence>
<accession>A0A1H6F7M3</accession>
<dbReference type="RefSeq" id="WP_103919956.1">
    <property type="nucleotide sequence ID" value="NZ_FMSV02000437.1"/>
</dbReference>
<gene>
    <name evidence="2" type="ORF">MBHS_01985</name>
</gene>